<accession>A0A4D9DWS4</accession>
<proteinExistence type="predicted"/>
<evidence type="ECO:0000313" key="2">
    <source>
        <dbReference type="EMBL" id="TFK01557.1"/>
    </source>
</evidence>
<organism evidence="2 3">
    <name type="scientific">Platysternon megacephalum</name>
    <name type="common">big-headed turtle</name>
    <dbReference type="NCBI Taxonomy" id="55544"/>
    <lineage>
        <taxon>Eukaryota</taxon>
        <taxon>Metazoa</taxon>
        <taxon>Chordata</taxon>
        <taxon>Craniata</taxon>
        <taxon>Vertebrata</taxon>
        <taxon>Euteleostomi</taxon>
        <taxon>Archelosauria</taxon>
        <taxon>Testudinata</taxon>
        <taxon>Testudines</taxon>
        <taxon>Cryptodira</taxon>
        <taxon>Durocryptodira</taxon>
        <taxon>Testudinoidea</taxon>
        <taxon>Platysternidae</taxon>
        <taxon>Platysternon</taxon>
    </lineage>
</organism>
<evidence type="ECO:0000256" key="1">
    <source>
        <dbReference type="SAM" id="MobiDB-lite"/>
    </source>
</evidence>
<reference evidence="2 3" key="2">
    <citation type="submission" date="2019-04" db="EMBL/GenBank/DDBJ databases">
        <title>The genome sequence of big-headed turtle.</title>
        <authorList>
            <person name="Gong S."/>
        </authorList>
    </citation>
    <scope>NUCLEOTIDE SEQUENCE [LARGE SCALE GENOMIC DNA]</scope>
    <source>
        <strain evidence="2">DO16091913</strain>
        <tissue evidence="2">Muscle</tissue>
    </source>
</reference>
<dbReference type="AlphaFoldDB" id="A0A4D9DWS4"/>
<feature type="region of interest" description="Disordered" evidence="1">
    <location>
        <begin position="62"/>
        <end position="89"/>
    </location>
</feature>
<protein>
    <submittedName>
        <fullName evidence="2">Scaffold attachment factor B1</fullName>
    </submittedName>
</protein>
<gene>
    <name evidence="2" type="ORF">DR999_PMT16241</name>
</gene>
<keyword evidence="3" id="KW-1185">Reference proteome</keyword>
<comment type="caution">
    <text evidence="2">The sequence shown here is derived from an EMBL/GenBank/DDBJ whole genome shotgun (WGS) entry which is preliminary data.</text>
</comment>
<dbReference type="Proteomes" id="UP000297703">
    <property type="component" value="Unassembled WGS sequence"/>
</dbReference>
<sequence length="102" mass="10796">MELEEGIPRIWQNEPWDLHVLSTLEAVVTPAQQLGWHKGAGGQGQAASQGIPHASGLHAQCRAGSTISTSPPWEPQDRSMSAGGGQTQAEVWPGDSYVVGIL</sequence>
<reference evidence="2 3" key="1">
    <citation type="submission" date="2019-04" db="EMBL/GenBank/DDBJ databases">
        <title>Draft genome of the big-headed turtle Platysternon megacephalum.</title>
        <authorList>
            <person name="Gong S."/>
        </authorList>
    </citation>
    <scope>NUCLEOTIDE SEQUENCE [LARGE SCALE GENOMIC DNA]</scope>
    <source>
        <strain evidence="2">DO16091913</strain>
        <tissue evidence="2">Muscle</tissue>
    </source>
</reference>
<dbReference type="EMBL" id="QXTE01000224">
    <property type="protein sequence ID" value="TFK01557.1"/>
    <property type="molecule type" value="Genomic_DNA"/>
</dbReference>
<name>A0A4D9DWS4_9SAUR</name>
<evidence type="ECO:0000313" key="3">
    <source>
        <dbReference type="Proteomes" id="UP000297703"/>
    </source>
</evidence>